<dbReference type="RefSeq" id="WP_094841336.1">
    <property type="nucleotide sequence ID" value="NZ_NEVS01000004.1"/>
</dbReference>
<accession>A0A261UDB7</accession>
<dbReference type="EMBL" id="NEVS01000004">
    <property type="protein sequence ID" value="OZI59916.1"/>
    <property type="molecule type" value="Genomic_DNA"/>
</dbReference>
<dbReference type="AlphaFoldDB" id="A0A261UDB7"/>
<gene>
    <name evidence="1" type="ORF">CAL28_10530</name>
</gene>
<organism evidence="1 2">
    <name type="scientific">Bordetella genomosp. 11</name>
    <dbReference type="NCBI Taxonomy" id="1416808"/>
    <lineage>
        <taxon>Bacteria</taxon>
        <taxon>Pseudomonadati</taxon>
        <taxon>Pseudomonadota</taxon>
        <taxon>Betaproteobacteria</taxon>
        <taxon>Burkholderiales</taxon>
        <taxon>Alcaligenaceae</taxon>
        <taxon>Bordetella</taxon>
    </lineage>
</organism>
<protein>
    <submittedName>
        <fullName evidence="1">Uncharacterized protein</fullName>
    </submittedName>
</protein>
<comment type="caution">
    <text evidence="1">The sequence shown here is derived from an EMBL/GenBank/DDBJ whole genome shotgun (WGS) entry which is preliminary data.</text>
</comment>
<evidence type="ECO:0000313" key="1">
    <source>
        <dbReference type="EMBL" id="OZI59916.1"/>
    </source>
</evidence>
<dbReference type="Proteomes" id="UP000215767">
    <property type="component" value="Unassembled WGS sequence"/>
</dbReference>
<reference evidence="2" key="1">
    <citation type="submission" date="2017-05" db="EMBL/GenBank/DDBJ databases">
        <title>Complete and WGS of Bordetella genogroups.</title>
        <authorList>
            <person name="Spilker T."/>
            <person name="Lipuma J."/>
        </authorList>
    </citation>
    <scope>NUCLEOTIDE SEQUENCE [LARGE SCALE GENOMIC DNA]</scope>
    <source>
        <strain evidence="2">AU8856</strain>
    </source>
</reference>
<sequence>MAKLRNYSYAEASSVQVGLMRCSVCNGKIRRGQFRYYATPDAYVSQHRSCCADDPKWKKLDEQAAAWRARQVALLADAQAFRAKWQISDLDELIDGLAATTKATGAAS</sequence>
<keyword evidence="2" id="KW-1185">Reference proteome</keyword>
<proteinExistence type="predicted"/>
<evidence type="ECO:0000313" key="2">
    <source>
        <dbReference type="Proteomes" id="UP000215767"/>
    </source>
</evidence>
<name>A0A261UDB7_9BORD</name>